<evidence type="ECO:0000259" key="1">
    <source>
        <dbReference type="PROSITE" id="PS50097"/>
    </source>
</evidence>
<dbReference type="SMART" id="SM00225">
    <property type="entry name" value="BTB"/>
    <property type="match status" value="2"/>
</dbReference>
<evidence type="ECO:0000313" key="2">
    <source>
        <dbReference type="EMBL" id="KZS08053.1"/>
    </source>
</evidence>
<evidence type="ECO:0000313" key="3">
    <source>
        <dbReference type="Proteomes" id="UP000076858"/>
    </source>
</evidence>
<feature type="domain" description="BTB" evidence="1">
    <location>
        <begin position="435"/>
        <end position="502"/>
    </location>
</feature>
<accession>A0A164QTT9</accession>
<dbReference type="InterPro" id="IPR011333">
    <property type="entry name" value="SKP1/BTB/POZ_sf"/>
</dbReference>
<proteinExistence type="predicted"/>
<dbReference type="PANTHER" id="PTHR24413">
    <property type="entry name" value="SPECKLE-TYPE POZ PROTEIN"/>
    <property type="match status" value="1"/>
</dbReference>
<dbReference type="OrthoDB" id="2359033at2759"/>
<gene>
    <name evidence="2" type="ORF">APZ42_028093</name>
</gene>
<protein>
    <recommendedName>
        <fullName evidence="1">BTB domain-containing protein</fullName>
    </recommendedName>
</protein>
<name>A0A164QTT9_9CRUS</name>
<dbReference type="AlphaFoldDB" id="A0A164QTT9"/>
<feature type="domain" description="BTB" evidence="1">
    <location>
        <begin position="153"/>
        <end position="217"/>
    </location>
</feature>
<dbReference type="Proteomes" id="UP000076858">
    <property type="component" value="Unassembled WGS sequence"/>
</dbReference>
<reference evidence="2 3" key="1">
    <citation type="submission" date="2016-03" db="EMBL/GenBank/DDBJ databases">
        <title>EvidentialGene: Evidence-directed Construction of Genes on Genomes.</title>
        <authorList>
            <person name="Gilbert D.G."/>
            <person name="Choi J.-H."/>
            <person name="Mockaitis K."/>
            <person name="Colbourne J."/>
            <person name="Pfrender M."/>
        </authorList>
    </citation>
    <scope>NUCLEOTIDE SEQUENCE [LARGE SCALE GENOMIC DNA]</scope>
    <source>
        <strain evidence="2 3">Xinb3</strain>
        <tissue evidence="2">Complete organism</tissue>
    </source>
</reference>
<organism evidence="2 3">
    <name type="scientific">Daphnia magna</name>
    <dbReference type="NCBI Taxonomy" id="35525"/>
    <lineage>
        <taxon>Eukaryota</taxon>
        <taxon>Metazoa</taxon>
        <taxon>Ecdysozoa</taxon>
        <taxon>Arthropoda</taxon>
        <taxon>Crustacea</taxon>
        <taxon>Branchiopoda</taxon>
        <taxon>Diplostraca</taxon>
        <taxon>Cladocera</taxon>
        <taxon>Anomopoda</taxon>
        <taxon>Daphniidae</taxon>
        <taxon>Daphnia</taxon>
    </lineage>
</organism>
<dbReference type="Gene3D" id="3.30.710.10">
    <property type="entry name" value="Potassium Channel Kv1.1, Chain A"/>
    <property type="match status" value="2"/>
</dbReference>
<dbReference type="EMBL" id="LRGB01002371">
    <property type="protein sequence ID" value="KZS08053.1"/>
    <property type="molecule type" value="Genomic_DNA"/>
</dbReference>
<dbReference type="Pfam" id="PF00651">
    <property type="entry name" value="BTB"/>
    <property type="match status" value="2"/>
</dbReference>
<comment type="caution">
    <text evidence="2">The sequence shown here is derived from an EMBL/GenBank/DDBJ whole genome shotgun (WGS) entry which is preliminary data.</text>
</comment>
<dbReference type="STRING" id="35525.A0A164QTT9"/>
<keyword evidence="3" id="KW-1185">Reference proteome</keyword>
<sequence>MAATISGTSVLMVSFEWIVEDIEETKTVLSKMILFNGDKVFRVSVKKTTDKNPTLIFLATNLNRMGMRVKEIRYSQQGLQSHLKMKENEIKKEKDGESLQLFTAHLTERLLGKCIFTFSIWIEGSVTGYCYHLSDRLITQQFWNASAKHEHGIDVELMCKDKTFSAHKAILAARSPIFAAEFANDHPAKDEGSHQIHVEDVDPSVMEEFLYFLYTGQPKTVLANDELLKLASRYQLTTLENLCRAALTKIDVQQAMNCMSSLNPAATGMHQEVKASSSVLIRPDAEIVIDHDQSVSTFQCCWELKVDAKALFPNTVIEYQHEKLFSPHLTGKVHGFVVKKPWIHLVCVNHRNFGFKAMNGFYSTDGKTWIEMKKRKAEDVELFLFVGQTSETFRDGCRVTFCMEMASTIENYHYELMDTSWTTQLWQFALEHKWTDVEIFVGAVKLEAHRVVLSARSPVLNVLLGDIDHLGKSSMAVEENIDVEVVEVFLKFLYTGRLDMTATNKQLLQLAESYEVETLLKICQLANRISADVTSKLDALPCKIDIADKPAVSFQMDLEVVNLFLKFLHTGSLDPSVSQTQMVALAEMYEAKTLSKISKLVSEISSDVDKLTTFILTFF</sequence>
<dbReference type="InterPro" id="IPR000210">
    <property type="entry name" value="BTB/POZ_dom"/>
</dbReference>
<dbReference type="SUPFAM" id="SSF54695">
    <property type="entry name" value="POZ domain"/>
    <property type="match status" value="2"/>
</dbReference>
<dbReference type="PROSITE" id="PS50097">
    <property type="entry name" value="BTB"/>
    <property type="match status" value="2"/>
</dbReference>